<dbReference type="PATRIC" id="fig|1179773.3.peg.7193"/>
<dbReference type="RefSeq" id="WP_015104465.1">
    <property type="nucleotide sequence ID" value="NC_019673.1"/>
</dbReference>
<protein>
    <recommendedName>
        <fullName evidence="3">CBS domain-containing protein</fullName>
    </recommendedName>
</protein>
<name>K0KC01_SACES</name>
<organism evidence="1 2">
    <name type="scientific">Saccharothrix espanaensis (strain ATCC 51144 / DSM 44229 / JCM 9112 / NBRC 15066 / NRRL 15764)</name>
    <dbReference type="NCBI Taxonomy" id="1179773"/>
    <lineage>
        <taxon>Bacteria</taxon>
        <taxon>Bacillati</taxon>
        <taxon>Actinomycetota</taxon>
        <taxon>Actinomycetes</taxon>
        <taxon>Pseudonocardiales</taxon>
        <taxon>Pseudonocardiaceae</taxon>
        <taxon>Saccharothrix</taxon>
    </lineage>
</organism>
<evidence type="ECO:0008006" key="3">
    <source>
        <dbReference type="Google" id="ProtNLM"/>
    </source>
</evidence>
<dbReference type="Proteomes" id="UP000006281">
    <property type="component" value="Chromosome"/>
</dbReference>
<accession>K0KC01</accession>
<proteinExistence type="predicted"/>
<reference evidence="1 2" key="1">
    <citation type="journal article" date="2012" name="BMC Genomics">
        <title>Complete genome sequence of Saccharothrix espanaensis DSM 44229T and comparison to the other completely sequenced Pseudonocardiaceae.</title>
        <authorList>
            <person name="Strobel T."/>
            <person name="Al-Dilaimi A."/>
            <person name="Blom J."/>
            <person name="Gessner A."/>
            <person name="Kalinowski J."/>
            <person name="Luzhetska M."/>
            <person name="Puhler A."/>
            <person name="Szczepanowski R."/>
            <person name="Bechthold A."/>
            <person name="Ruckert C."/>
        </authorList>
    </citation>
    <scope>NUCLEOTIDE SEQUENCE [LARGE SCALE GENOMIC DNA]</scope>
    <source>
        <strain evidence="2">ATCC 51144 / DSM 44229 / JCM 9112 / NBRC 15066 / NRRL 15764</strain>
    </source>
</reference>
<sequence>MRPVLLSTLTKSHVVVRDDVEVPQARAARERVNAEYIVVVTADGNPLGVLGRAELAELGETSQTLTALAHRFPTLVVVGGDPDELGPEELFDLADLVVRERLRFVLVERDGLPAGVVPRAAIADALPLDALDSPAVRVGNPTVPALRYVCRKCAPPSFQLPRAPGEGGRPPNCRRVFFHGVMEADA</sequence>
<dbReference type="KEGG" id="sesp:BN6_71180"/>
<dbReference type="AlphaFoldDB" id="K0KC01"/>
<dbReference type="InterPro" id="IPR046342">
    <property type="entry name" value="CBS_dom_sf"/>
</dbReference>
<dbReference type="STRING" id="1179773.BN6_71180"/>
<keyword evidence="2" id="KW-1185">Reference proteome</keyword>
<dbReference type="HOGENOM" id="CLU_1453428_0_0_11"/>
<dbReference type="OrthoDB" id="3693584at2"/>
<dbReference type="EMBL" id="HE804045">
    <property type="protein sequence ID" value="CCH34354.1"/>
    <property type="molecule type" value="Genomic_DNA"/>
</dbReference>
<gene>
    <name evidence="1" type="ordered locus">BN6_71180</name>
</gene>
<evidence type="ECO:0000313" key="2">
    <source>
        <dbReference type="Proteomes" id="UP000006281"/>
    </source>
</evidence>
<dbReference type="eggNOG" id="ENOG50326EM">
    <property type="taxonomic scope" value="Bacteria"/>
</dbReference>
<evidence type="ECO:0000313" key="1">
    <source>
        <dbReference type="EMBL" id="CCH34354.1"/>
    </source>
</evidence>
<dbReference type="BioCyc" id="SESP1179773:BN6_RS34340-MONOMER"/>
<dbReference type="SUPFAM" id="SSF54631">
    <property type="entry name" value="CBS-domain pair"/>
    <property type="match status" value="1"/>
</dbReference>